<dbReference type="SUPFAM" id="SSF46565">
    <property type="entry name" value="Chaperone J-domain"/>
    <property type="match status" value="1"/>
</dbReference>
<feature type="compositionally biased region" description="Basic and acidic residues" evidence="1">
    <location>
        <begin position="259"/>
        <end position="271"/>
    </location>
</feature>
<accession>A0A7S4BUH1</accession>
<name>A0A7S4BUH1_CHRCT</name>
<dbReference type="PRINTS" id="PR00625">
    <property type="entry name" value="JDOMAIN"/>
</dbReference>
<dbReference type="PROSITE" id="PS50076">
    <property type="entry name" value="DNAJ_2"/>
    <property type="match status" value="1"/>
</dbReference>
<proteinExistence type="predicted"/>
<dbReference type="Gene3D" id="1.10.287.110">
    <property type="entry name" value="DnaJ domain"/>
    <property type="match status" value="1"/>
</dbReference>
<feature type="domain" description="J" evidence="2">
    <location>
        <begin position="62"/>
        <end position="144"/>
    </location>
</feature>
<dbReference type="InterPro" id="IPR036869">
    <property type="entry name" value="J_dom_sf"/>
</dbReference>
<dbReference type="PANTHER" id="PTHR15606:SF4">
    <property type="entry name" value="DNAJ HOMOLOG SUBFAMILY C MEMBER 8"/>
    <property type="match status" value="1"/>
</dbReference>
<dbReference type="InterPro" id="IPR001623">
    <property type="entry name" value="DnaJ_domain"/>
</dbReference>
<gene>
    <name evidence="3" type="ORF">PCAR00345_LOCUS29906</name>
</gene>
<feature type="compositionally biased region" description="Basic and acidic residues" evidence="1">
    <location>
        <begin position="183"/>
        <end position="219"/>
    </location>
</feature>
<feature type="region of interest" description="Disordered" evidence="1">
    <location>
        <begin position="183"/>
        <end position="271"/>
    </location>
</feature>
<dbReference type="Pfam" id="PF00226">
    <property type="entry name" value="DnaJ"/>
    <property type="match status" value="1"/>
</dbReference>
<dbReference type="GO" id="GO:0005634">
    <property type="term" value="C:nucleus"/>
    <property type="evidence" value="ECO:0007669"/>
    <property type="project" value="TreeGrafter"/>
</dbReference>
<organism evidence="3">
    <name type="scientific">Chrysotila carterae</name>
    <name type="common">Marine alga</name>
    <name type="synonym">Syracosphaera carterae</name>
    <dbReference type="NCBI Taxonomy" id="13221"/>
    <lineage>
        <taxon>Eukaryota</taxon>
        <taxon>Haptista</taxon>
        <taxon>Haptophyta</taxon>
        <taxon>Prymnesiophyceae</taxon>
        <taxon>Isochrysidales</taxon>
        <taxon>Isochrysidaceae</taxon>
        <taxon>Chrysotila</taxon>
    </lineage>
</organism>
<evidence type="ECO:0000313" key="3">
    <source>
        <dbReference type="EMBL" id="CAE0777267.1"/>
    </source>
</evidence>
<protein>
    <recommendedName>
        <fullName evidence="2">J domain-containing protein</fullName>
    </recommendedName>
</protein>
<evidence type="ECO:0000256" key="1">
    <source>
        <dbReference type="SAM" id="MobiDB-lite"/>
    </source>
</evidence>
<dbReference type="AlphaFoldDB" id="A0A7S4BUH1"/>
<sequence>MAGRSAPVVTLVPKGQEPEEQIDAELAAFMVEVNTVHDAEKLSSVDQIARLHRPGAKYFNMNPFEVLGLSHKATNEEVRKAYRRMSVQVHPDKNPDDPRAQAAFELVKAAHERLDEPERMAFCQRICSAAEEAVEKRVAKDKRKLRKEGADDAVPEDDPAKMTLAVKIMISRMFAEFEGRKRQLEEKDREQRKKAKEEQAEREFMEALAKREQKMWEKSRQKRVNGWRNWASQGGGKSKIPNKVKEERRADGSGYNTYNDDKGEDYKKEWR</sequence>
<dbReference type="EMBL" id="HBIZ01046660">
    <property type="protein sequence ID" value="CAE0777267.1"/>
    <property type="molecule type" value="Transcribed_RNA"/>
</dbReference>
<dbReference type="CDD" id="cd06257">
    <property type="entry name" value="DnaJ"/>
    <property type="match status" value="1"/>
</dbReference>
<dbReference type="SMART" id="SM00271">
    <property type="entry name" value="DnaJ"/>
    <property type="match status" value="1"/>
</dbReference>
<evidence type="ECO:0000259" key="2">
    <source>
        <dbReference type="PROSITE" id="PS50076"/>
    </source>
</evidence>
<dbReference type="InterPro" id="IPR042858">
    <property type="entry name" value="DNAJC8"/>
</dbReference>
<reference evidence="3" key="1">
    <citation type="submission" date="2021-01" db="EMBL/GenBank/DDBJ databases">
        <authorList>
            <person name="Corre E."/>
            <person name="Pelletier E."/>
            <person name="Niang G."/>
            <person name="Scheremetjew M."/>
            <person name="Finn R."/>
            <person name="Kale V."/>
            <person name="Holt S."/>
            <person name="Cochrane G."/>
            <person name="Meng A."/>
            <person name="Brown T."/>
            <person name="Cohen L."/>
        </authorList>
    </citation>
    <scope>NUCLEOTIDE SEQUENCE</scope>
    <source>
        <strain evidence="3">CCMP645</strain>
    </source>
</reference>
<dbReference type="PANTHER" id="PTHR15606">
    <property type="entry name" value="DNAJ HOMOLOG SUBFAMILY C MEMBER 8/LIPOPOLYSACCHARIDE SPECIFIC RESPONSE-7-RELATED"/>
    <property type="match status" value="1"/>
</dbReference>